<proteinExistence type="predicted"/>
<feature type="compositionally biased region" description="Gly residues" evidence="1">
    <location>
        <begin position="353"/>
        <end position="363"/>
    </location>
</feature>
<accession>A0A8R7V8P5</accession>
<gene>
    <name evidence="2" type="primary">LOC125520216</name>
</gene>
<reference evidence="3" key="1">
    <citation type="journal article" date="2013" name="Nature">
        <title>Draft genome of the wheat A-genome progenitor Triticum urartu.</title>
        <authorList>
            <person name="Ling H.Q."/>
            <person name="Zhao S."/>
            <person name="Liu D."/>
            <person name="Wang J."/>
            <person name="Sun H."/>
            <person name="Zhang C."/>
            <person name="Fan H."/>
            <person name="Li D."/>
            <person name="Dong L."/>
            <person name="Tao Y."/>
            <person name="Gao C."/>
            <person name="Wu H."/>
            <person name="Li Y."/>
            <person name="Cui Y."/>
            <person name="Guo X."/>
            <person name="Zheng S."/>
            <person name="Wang B."/>
            <person name="Yu K."/>
            <person name="Liang Q."/>
            <person name="Yang W."/>
            <person name="Lou X."/>
            <person name="Chen J."/>
            <person name="Feng M."/>
            <person name="Jian J."/>
            <person name="Zhang X."/>
            <person name="Luo G."/>
            <person name="Jiang Y."/>
            <person name="Liu J."/>
            <person name="Wang Z."/>
            <person name="Sha Y."/>
            <person name="Zhang B."/>
            <person name="Wu H."/>
            <person name="Tang D."/>
            <person name="Shen Q."/>
            <person name="Xue P."/>
            <person name="Zou S."/>
            <person name="Wang X."/>
            <person name="Liu X."/>
            <person name="Wang F."/>
            <person name="Yang Y."/>
            <person name="An X."/>
            <person name="Dong Z."/>
            <person name="Zhang K."/>
            <person name="Zhang X."/>
            <person name="Luo M.C."/>
            <person name="Dvorak J."/>
            <person name="Tong Y."/>
            <person name="Wang J."/>
            <person name="Yang H."/>
            <person name="Li Z."/>
            <person name="Wang D."/>
            <person name="Zhang A."/>
            <person name="Wang J."/>
        </authorList>
    </citation>
    <scope>NUCLEOTIDE SEQUENCE</scope>
    <source>
        <strain evidence="3">cv. G1812</strain>
    </source>
</reference>
<dbReference type="EnsemblPlants" id="TuG1812G0700004115.01.T01">
    <property type="protein sequence ID" value="TuG1812G0700004115.01.T01.cds453633"/>
    <property type="gene ID" value="TuG1812G0700004115.01"/>
</dbReference>
<feature type="region of interest" description="Disordered" evidence="1">
    <location>
        <begin position="299"/>
        <end position="375"/>
    </location>
</feature>
<evidence type="ECO:0000313" key="2">
    <source>
        <dbReference type="EnsemblPlants" id="TuG1812G0700004115.01.T01.cds453633"/>
    </source>
</evidence>
<feature type="region of interest" description="Disordered" evidence="1">
    <location>
        <begin position="232"/>
        <end position="253"/>
    </location>
</feature>
<feature type="compositionally biased region" description="Basic and acidic residues" evidence="1">
    <location>
        <begin position="330"/>
        <end position="352"/>
    </location>
</feature>
<dbReference type="Gramene" id="TuG1812G0700004115.01.T01">
    <property type="protein sequence ID" value="TuG1812G0700004115.01.T01.cds453633"/>
    <property type="gene ID" value="TuG1812G0700004115.01"/>
</dbReference>
<reference evidence="2" key="2">
    <citation type="submission" date="2018-03" db="EMBL/GenBank/DDBJ databases">
        <title>The Triticum urartu genome reveals the dynamic nature of wheat genome evolution.</title>
        <authorList>
            <person name="Ling H."/>
            <person name="Ma B."/>
            <person name="Shi X."/>
            <person name="Liu H."/>
            <person name="Dong L."/>
            <person name="Sun H."/>
            <person name="Cao Y."/>
            <person name="Gao Q."/>
            <person name="Zheng S."/>
            <person name="Li Y."/>
            <person name="Yu Y."/>
            <person name="Du H."/>
            <person name="Qi M."/>
            <person name="Li Y."/>
            <person name="Yu H."/>
            <person name="Cui Y."/>
            <person name="Wang N."/>
            <person name="Chen C."/>
            <person name="Wu H."/>
            <person name="Zhao Y."/>
            <person name="Zhang J."/>
            <person name="Li Y."/>
            <person name="Zhou W."/>
            <person name="Zhang B."/>
            <person name="Hu W."/>
            <person name="Eijk M."/>
            <person name="Tang J."/>
            <person name="Witsenboer H."/>
            <person name="Zhao S."/>
            <person name="Li Z."/>
            <person name="Zhang A."/>
            <person name="Wang D."/>
            <person name="Liang C."/>
        </authorList>
    </citation>
    <scope>NUCLEOTIDE SEQUENCE [LARGE SCALE GENOMIC DNA]</scope>
    <source>
        <strain evidence="2">cv. G1812</strain>
    </source>
</reference>
<sequence length="411" mass="43900">MGGLAMEQVLRIGTCHEQAPNAEPVRLQPAGIGHLNEQLDRGGAVLLRVGTDECIPRAHRLAPDAGEDAVGVKQAPASPVGCHQCVWHLVAGGIQASPNGEGVQLPQPGQLRQAGARRQDAQNGDLVGRHAAVFFDLHVHVSQQPERRFGLAVPRVRAEHHVPGHDGRGLWEHALGVPELAALGVHVDQHVAHPRSRVPSGLDREAMHRPARLRPPERGAHWEHRHQRRLVHHPAKRHQAVPKQLQTAPRVAGECRHERVPGHEVPGRIRNSAEHLLGVLDAAAPAVHRDEGVADEGVAGQAELGGERVDLAPRGGGAAAEESAGPGSGRQREPVGSEALRGGEERRQEREGGGMAAGPGVVGEEGVPLRERRGNGLRRRRRRLACVRLCAVGKRREVDGGGHGVSSACLS</sequence>
<organism evidence="2 3">
    <name type="scientific">Triticum urartu</name>
    <name type="common">Red wild einkorn</name>
    <name type="synonym">Crithodium urartu</name>
    <dbReference type="NCBI Taxonomy" id="4572"/>
    <lineage>
        <taxon>Eukaryota</taxon>
        <taxon>Viridiplantae</taxon>
        <taxon>Streptophyta</taxon>
        <taxon>Embryophyta</taxon>
        <taxon>Tracheophyta</taxon>
        <taxon>Spermatophyta</taxon>
        <taxon>Magnoliopsida</taxon>
        <taxon>Liliopsida</taxon>
        <taxon>Poales</taxon>
        <taxon>Poaceae</taxon>
        <taxon>BOP clade</taxon>
        <taxon>Pooideae</taxon>
        <taxon>Triticodae</taxon>
        <taxon>Triticeae</taxon>
        <taxon>Triticinae</taxon>
        <taxon>Triticum</taxon>
    </lineage>
</organism>
<evidence type="ECO:0000256" key="1">
    <source>
        <dbReference type="SAM" id="MobiDB-lite"/>
    </source>
</evidence>
<dbReference type="AlphaFoldDB" id="A0A8R7V8P5"/>
<reference evidence="2" key="3">
    <citation type="submission" date="2022-06" db="UniProtKB">
        <authorList>
            <consortium name="EnsemblPlants"/>
        </authorList>
    </citation>
    <scope>IDENTIFICATION</scope>
</reference>
<keyword evidence="3" id="KW-1185">Reference proteome</keyword>
<evidence type="ECO:0000313" key="3">
    <source>
        <dbReference type="Proteomes" id="UP000015106"/>
    </source>
</evidence>
<name>A0A8R7V8P5_TRIUA</name>
<protein>
    <submittedName>
        <fullName evidence="2">Uncharacterized protein</fullName>
    </submittedName>
</protein>
<dbReference type="Proteomes" id="UP000015106">
    <property type="component" value="Chromosome 7"/>
</dbReference>